<evidence type="ECO:0000313" key="2">
    <source>
        <dbReference type="Proteomes" id="UP001459277"/>
    </source>
</evidence>
<dbReference type="Pfam" id="PF03004">
    <property type="entry name" value="Transposase_24"/>
    <property type="match status" value="1"/>
</dbReference>
<protein>
    <submittedName>
        <fullName evidence="1">Uncharacterized protein</fullName>
    </submittedName>
</protein>
<comment type="caution">
    <text evidence="1">The sequence shown here is derived from an EMBL/GenBank/DDBJ whole genome shotgun (WGS) entry which is preliminary data.</text>
</comment>
<dbReference type="InterPro" id="IPR004252">
    <property type="entry name" value="Probable_transposase_24"/>
</dbReference>
<dbReference type="EMBL" id="JAZDWU010000010">
    <property type="protein sequence ID" value="KAK9987861.1"/>
    <property type="molecule type" value="Genomic_DNA"/>
</dbReference>
<name>A0AAW2BPK5_9ROSI</name>
<gene>
    <name evidence="1" type="ORF">SO802_028100</name>
</gene>
<dbReference type="Proteomes" id="UP001459277">
    <property type="component" value="Unassembled WGS sequence"/>
</dbReference>
<keyword evidence="2" id="KW-1185">Reference proteome</keyword>
<organism evidence="1 2">
    <name type="scientific">Lithocarpus litseifolius</name>
    <dbReference type="NCBI Taxonomy" id="425828"/>
    <lineage>
        <taxon>Eukaryota</taxon>
        <taxon>Viridiplantae</taxon>
        <taxon>Streptophyta</taxon>
        <taxon>Embryophyta</taxon>
        <taxon>Tracheophyta</taxon>
        <taxon>Spermatophyta</taxon>
        <taxon>Magnoliopsida</taxon>
        <taxon>eudicotyledons</taxon>
        <taxon>Gunneridae</taxon>
        <taxon>Pentapetalae</taxon>
        <taxon>rosids</taxon>
        <taxon>fabids</taxon>
        <taxon>Fagales</taxon>
        <taxon>Fagaceae</taxon>
        <taxon>Lithocarpus</taxon>
    </lineage>
</organism>
<dbReference type="PANTHER" id="PTHR33144">
    <property type="entry name" value="OS10G0409366 PROTEIN-RELATED"/>
    <property type="match status" value="1"/>
</dbReference>
<sequence length="245" mass="28156">MDYMAIAADLSVILWVHDYQQSLAVENRHKRRGPTKLADIWALNGSWKIPLPLNDQGQPIGLDGKTFIQWLGTFCYNGLLCPLVLVGWPKVPENYKQDCWTEIEYIIDPDIVKPPDQMGWAMHILGVLRRNWRTKLKKDHVKLGVTKEQLLAKTLHRVMEDQWSKMVNYWFDEKTVTLSNKNKVSQSKQKEIAMSGTQSFAQISDDMVKATGVAVERADVYLKVYHRRDGIGVTPRAQENIVSTF</sequence>
<dbReference type="PANTHER" id="PTHR33144:SF25">
    <property type="entry name" value="DUF4216 DOMAIN-CONTAINING PROTEIN"/>
    <property type="match status" value="1"/>
</dbReference>
<accession>A0AAW2BPK5</accession>
<dbReference type="AlphaFoldDB" id="A0AAW2BPK5"/>
<evidence type="ECO:0000313" key="1">
    <source>
        <dbReference type="EMBL" id="KAK9987861.1"/>
    </source>
</evidence>
<reference evidence="1 2" key="1">
    <citation type="submission" date="2024-01" db="EMBL/GenBank/DDBJ databases">
        <title>A telomere-to-telomere, gap-free genome of sweet tea (Lithocarpus litseifolius).</title>
        <authorList>
            <person name="Zhou J."/>
        </authorList>
    </citation>
    <scope>NUCLEOTIDE SEQUENCE [LARGE SCALE GENOMIC DNA]</scope>
    <source>
        <strain evidence="1">Zhou-2022a</strain>
        <tissue evidence="1">Leaf</tissue>
    </source>
</reference>
<proteinExistence type="predicted"/>